<proteinExistence type="predicted"/>
<dbReference type="AlphaFoldDB" id="A0A3D8RNT0"/>
<gene>
    <name evidence="1" type="ORF">BP5796_06524</name>
</gene>
<dbReference type="EMBL" id="PDLN01000009">
    <property type="protein sequence ID" value="RDW75703.1"/>
    <property type="molecule type" value="Genomic_DNA"/>
</dbReference>
<dbReference type="OrthoDB" id="3530008at2759"/>
<evidence type="ECO:0000313" key="1">
    <source>
        <dbReference type="EMBL" id="RDW75703.1"/>
    </source>
</evidence>
<dbReference type="InterPro" id="IPR023393">
    <property type="entry name" value="START-like_dom_sf"/>
</dbReference>
<dbReference type="Proteomes" id="UP000256328">
    <property type="component" value="Unassembled WGS sequence"/>
</dbReference>
<dbReference type="Gene3D" id="3.30.530.20">
    <property type="match status" value="1"/>
</dbReference>
<accession>A0A3D8RNT0</accession>
<keyword evidence="2" id="KW-1185">Reference proteome</keyword>
<dbReference type="SUPFAM" id="SSF55961">
    <property type="entry name" value="Bet v1-like"/>
    <property type="match status" value="1"/>
</dbReference>
<evidence type="ECO:0000313" key="2">
    <source>
        <dbReference type="Proteomes" id="UP000256328"/>
    </source>
</evidence>
<comment type="caution">
    <text evidence="1">The sequence shown here is derived from an EMBL/GenBank/DDBJ whole genome shotgun (WGS) entry which is preliminary data.</text>
</comment>
<name>A0A3D8RNT0_9HELO</name>
<protein>
    <submittedName>
        <fullName evidence="1">Uncharacterized protein</fullName>
    </submittedName>
</protein>
<sequence>MTTTDKTPPKPTSTHPTIAELRAPLPVPSSSTKGTFSIYASRPINAPAHKLLKATLAHNQYSKWNAFAPDLTIKSQPAPVSDPAKALWRPDELQPGTVFTMRTYRDGSGLKSAQELGPATVTELRVETVEELGEGRAGYRVVWRNVALPGWCMTAERVQEFEDVAEGGALYTTWETMGGPLAWLVRLLYGRELVSMFAGWGAGLQGFVEDA</sequence>
<organism evidence="1 2">
    <name type="scientific">Coleophoma crateriformis</name>
    <dbReference type="NCBI Taxonomy" id="565419"/>
    <lineage>
        <taxon>Eukaryota</taxon>
        <taxon>Fungi</taxon>
        <taxon>Dikarya</taxon>
        <taxon>Ascomycota</taxon>
        <taxon>Pezizomycotina</taxon>
        <taxon>Leotiomycetes</taxon>
        <taxon>Helotiales</taxon>
        <taxon>Dermateaceae</taxon>
        <taxon>Coleophoma</taxon>
    </lineage>
</organism>
<reference evidence="1 2" key="1">
    <citation type="journal article" date="2018" name="IMA Fungus">
        <title>IMA Genome-F 9: Draft genome sequence of Annulohypoxylon stygium, Aspergillus mulundensis, Berkeleyomyces basicola (syn. Thielaviopsis basicola), Ceratocystis smalleyi, two Cercospora beticola strains, Coleophoma cylindrospora, Fusarium fracticaudum, Phialophora cf. hyalina, and Morchella septimelata.</title>
        <authorList>
            <person name="Wingfield B.D."/>
            <person name="Bills G.F."/>
            <person name="Dong Y."/>
            <person name="Huang W."/>
            <person name="Nel W.J."/>
            <person name="Swalarsk-Parry B.S."/>
            <person name="Vaghefi N."/>
            <person name="Wilken P.M."/>
            <person name="An Z."/>
            <person name="de Beer Z.W."/>
            <person name="De Vos L."/>
            <person name="Chen L."/>
            <person name="Duong T.A."/>
            <person name="Gao Y."/>
            <person name="Hammerbacher A."/>
            <person name="Kikkert J.R."/>
            <person name="Li Y."/>
            <person name="Li H."/>
            <person name="Li K."/>
            <person name="Li Q."/>
            <person name="Liu X."/>
            <person name="Ma X."/>
            <person name="Naidoo K."/>
            <person name="Pethybridge S.J."/>
            <person name="Sun J."/>
            <person name="Steenkamp E.T."/>
            <person name="van der Nest M.A."/>
            <person name="van Wyk S."/>
            <person name="Wingfield M.J."/>
            <person name="Xiong C."/>
            <person name="Yue Q."/>
            <person name="Zhang X."/>
        </authorList>
    </citation>
    <scope>NUCLEOTIDE SEQUENCE [LARGE SCALE GENOMIC DNA]</scope>
    <source>
        <strain evidence="1 2">BP5796</strain>
    </source>
</reference>